<evidence type="ECO:0000313" key="2">
    <source>
        <dbReference type="EMBL" id="MBQ0929167.1"/>
    </source>
</evidence>
<feature type="compositionally biased region" description="Basic residues" evidence="1">
    <location>
        <begin position="10"/>
        <end position="20"/>
    </location>
</feature>
<dbReference type="EMBL" id="JAGQDD010000001">
    <property type="protein sequence ID" value="MBQ0929167.1"/>
    <property type="molecule type" value="Genomic_DNA"/>
</dbReference>
<name>A0A940Y3P7_9BURK</name>
<keyword evidence="3" id="KW-1185">Reference proteome</keyword>
<organism evidence="2 3">
    <name type="scientific">Ideonella alba</name>
    <dbReference type="NCBI Taxonomy" id="2824118"/>
    <lineage>
        <taxon>Bacteria</taxon>
        <taxon>Pseudomonadati</taxon>
        <taxon>Pseudomonadota</taxon>
        <taxon>Betaproteobacteria</taxon>
        <taxon>Burkholderiales</taxon>
        <taxon>Sphaerotilaceae</taxon>
        <taxon>Ideonella</taxon>
    </lineage>
</organism>
<sequence length="101" mass="10828">MVNKGLPKTARARNVARAKRMTSGQEAPRGKWLDMLGSSKSSKPDRSEASVASVAVAGVEVRVKAKRTAPSRGRRHLVLAPAIRSRRVDPDDLDAAVLSVV</sequence>
<reference evidence="2 3" key="1">
    <citation type="submission" date="2021-04" db="EMBL/GenBank/DDBJ databases">
        <title>The genome sequence of Ideonella sp. 3Y2.</title>
        <authorList>
            <person name="Liu Y."/>
        </authorList>
    </citation>
    <scope>NUCLEOTIDE SEQUENCE [LARGE SCALE GENOMIC DNA]</scope>
    <source>
        <strain evidence="2 3">3Y2</strain>
    </source>
</reference>
<proteinExistence type="predicted"/>
<gene>
    <name evidence="2" type="ORF">KAK03_01620</name>
</gene>
<evidence type="ECO:0000313" key="3">
    <source>
        <dbReference type="Proteomes" id="UP000676246"/>
    </source>
</evidence>
<dbReference type="Proteomes" id="UP000676246">
    <property type="component" value="Unassembled WGS sequence"/>
</dbReference>
<evidence type="ECO:0000256" key="1">
    <source>
        <dbReference type="SAM" id="MobiDB-lite"/>
    </source>
</evidence>
<accession>A0A940Y3P7</accession>
<dbReference type="RefSeq" id="WP_210851413.1">
    <property type="nucleotide sequence ID" value="NZ_JAGQDD010000001.1"/>
</dbReference>
<dbReference type="AlphaFoldDB" id="A0A940Y3P7"/>
<comment type="caution">
    <text evidence="2">The sequence shown here is derived from an EMBL/GenBank/DDBJ whole genome shotgun (WGS) entry which is preliminary data.</text>
</comment>
<feature type="region of interest" description="Disordered" evidence="1">
    <location>
        <begin position="1"/>
        <end position="49"/>
    </location>
</feature>
<protein>
    <submittedName>
        <fullName evidence="2">Uncharacterized protein</fullName>
    </submittedName>
</protein>